<dbReference type="InterPro" id="IPR036397">
    <property type="entry name" value="RNaseH_sf"/>
</dbReference>
<dbReference type="GO" id="GO:0003676">
    <property type="term" value="F:nucleic acid binding"/>
    <property type="evidence" value="ECO:0007669"/>
    <property type="project" value="InterPro"/>
</dbReference>
<name>A0A8T0FXP4_ARGBR</name>
<proteinExistence type="predicted"/>
<comment type="caution">
    <text evidence="2">The sequence shown here is derived from an EMBL/GenBank/DDBJ whole genome shotgun (WGS) entry which is preliminary data.</text>
</comment>
<keyword evidence="3" id="KW-1185">Reference proteome</keyword>
<dbReference type="AlphaFoldDB" id="A0A8T0FXP4"/>
<dbReference type="PANTHER" id="PTHR46060:SF1">
    <property type="entry name" value="MARINER MOS1 TRANSPOSASE-LIKE PROTEIN"/>
    <property type="match status" value="1"/>
</dbReference>
<dbReference type="Proteomes" id="UP000807504">
    <property type="component" value="Unassembled WGS sequence"/>
</dbReference>
<reference evidence="2" key="2">
    <citation type="submission" date="2020-06" db="EMBL/GenBank/DDBJ databases">
        <authorList>
            <person name="Sheffer M."/>
        </authorList>
    </citation>
    <scope>NUCLEOTIDE SEQUENCE</scope>
</reference>
<dbReference type="Gene3D" id="3.30.420.10">
    <property type="entry name" value="Ribonuclease H-like superfamily/Ribonuclease H"/>
    <property type="match status" value="1"/>
</dbReference>
<reference evidence="2" key="1">
    <citation type="journal article" date="2020" name="bioRxiv">
        <title>Chromosome-level reference genome of the European wasp spider Argiope bruennichi: a resource for studies on range expansion and evolutionary adaptation.</title>
        <authorList>
            <person name="Sheffer M.M."/>
            <person name="Hoppe A."/>
            <person name="Krehenwinkel H."/>
            <person name="Uhl G."/>
            <person name="Kuss A.W."/>
            <person name="Jensen L."/>
            <person name="Jensen C."/>
            <person name="Gillespie R.G."/>
            <person name="Hoff K.J."/>
            <person name="Prost S."/>
        </authorList>
    </citation>
    <scope>NUCLEOTIDE SEQUENCE</scope>
</reference>
<dbReference type="InterPro" id="IPR001888">
    <property type="entry name" value="Transposase_1"/>
</dbReference>
<gene>
    <name evidence="2" type="ORF">HNY73_002857</name>
</gene>
<protein>
    <submittedName>
        <fullName evidence="2">Uncharacterized protein</fullName>
    </submittedName>
</protein>
<evidence type="ECO:0000313" key="2">
    <source>
        <dbReference type="EMBL" id="KAF8794948.1"/>
    </source>
</evidence>
<organism evidence="2 3">
    <name type="scientific">Argiope bruennichi</name>
    <name type="common">Wasp spider</name>
    <name type="synonym">Aranea bruennichi</name>
    <dbReference type="NCBI Taxonomy" id="94029"/>
    <lineage>
        <taxon>Eukaryota</taxon>
        <taxon>Metazoa</taxon>
        <taxon>Ecdysozoa</taxon>
        <taxon>Arthropoda</taxon>
        <taxon>Chelicerata</taxon>
        <taxon>Arachnida</taxon>
        <taxon>Araneae</taxon>
        <taxon>Araneomorphae</taxon>
        <taxon>Entelegynae</taxon>
        <taxon>Araneoidea</taxon>
        <taxon>Araneidae</taxon>
        <taxon>Argiope</taxon>
    </lineage>
</organism>
<dbReference type="PANTHER" id="PTHR46060">
    <property type="entry name" value="MARINER MOS1 TRANSPOSASE-LIKE PROTEIN"/>
    <property type="match status" value="1"/>
</dbReference>
<dbReference type="EMBL" id="JABXBU010000002">
    <property type="protein sequence ID" value="KAF8794948.1"/>
    <property type="molecule type" value="Genomic_DNA"/>
</dbReference>
<sequence length="127" mass="14177">MGSPQPDGGAEVEQNVDITAAPGMYHVQEFPFLSRIITGNETWCHHFEPESRRQSQQWKHMDSPPPKKSKAVHASSGIVMMTFLFDCEGPLLIEFQENGATINAQWIAKLQGCCVWQVIANAHEGQI</sequence>
<evidence type="ECO:0000256" key="1">
    <source>
        <dbReference type="SAM" id="MobiDB-lite"/>
    </source>
</evidence>
<dbReference type="InterPro" id="IPR052709">
    <property type="entry name" value="Transposase-MT_Hybrid"/>
</dbReference>
<accession>A0A8T0FXP4</accession>
<evidence type="ECO:0000313" key="3">
    <source>
        <dbReference type="Proteomes" id="UP000807504"/>
    </source>
</evidence>
<dbReference type="Pfam" id="PF01359">
    <property type="entry name" value="Transposase_1"/>
    <property type="match status" value="1"/>
</dbReference>
<feature type="region of interest" description="Disordered" evidence="1">
    <location>
        <begin position="48"/>
        <end position="71"/>
    </location>
</feature>